<protein>
    <submittedName>
        <fullName evidence="3">DUF2945 domain-containing protein</fullName>
    </submittedName>
</protein>
<feature type="domain" description="Hypervirulence associated protein TUDOR" evidence="2">
    <location>
        <begin position="7"/>
        <end position="65"/>
    </location>
</feature>
<dbReference type="Gene3D" id="2.30.30.1060">
    <property type="match status" value="1"/>
</dbReference>
<dbReference type="InterPro" id="IPR021331">
    <property type="entry name" value="Hva1_TUDOR"/>
</dbReference>
<proteinExistence type="predicted"/>
<keyword evidence="4" id="KW-1185">Reference proteome</keyword>
<feature type="region of interest" description="Disordered" evidence="1">
    <location>
        <begin position="1"/>
        <end position="68"/>
    </location>
</feature>
<dbReference type="Proteomes" id="UP000574067">
    <property type="component" value="Unassembled WGS sequence"/>
</dbReference>
<organism evidence="3 4">
    <name type="scientific">Azohydromonas caseinilytica</name>
    <dbReference type="NCBI Taxonomy" id="2728836"/>
    <lineage>
        <taxon>Bacteria</taxon>
        <taxon>Pseudomonadati</taxon>
        <taxon>Pseudomonadota</taxon>
        <taxon>Betaproteobacteria</taxon>
        <taxon>Burkholderiales</taxon>
        <taxon>Sphaerotilaceae</taxon>
        <taxon>Azohydromonas</taxon>
    </lineage>
</organism>
<evidence type="ECO:0000259" key="2">
    <source>
        <dbReference type="Pfam" id="PF11160"/>
    </source>
</evidence>
<accession>A0A848FD01</accession>
<dbReference type="AlphaFoldDB" id="A0A848FD01"/>
<reference evidence="3 4" key="1">
    <citation type="submission" date="2020-04" db="EMBL/GenBank/DDBJ databases">
        <title>Azohydromonas sp. isolated from soil.</title>
        <authorList>
            <person name="Dahal R.H."/>
        </authorList>
    </citation>
    <scope>NUCLEOTIDE SEQUENCE [LARGE SCALE GENOMIC DNA]</scope>
    <source>
        <strain evidence="3 4">G-1-1-14</strain>
    </source>
</reference>
<dbReference type="Pfam" id="PF11160">
    <property type="entry name" value="Hva1_TUDOR"/>
    <property type="match status" value="1"/>
</dbReference>
<sequence length="68" mass="7359">MADLKKGDEVEWNTPQGPTRGTVTRRLTGEAQAGGHTVKASRDEPQYEVRSSKTGKKAIHKAGALKKV</sequence>
<gene>
    <name evidence="3" type="ORF">HHL10_19830</name>
</gene>
<evidence type="ECO:0000313" key="3">
    <source>
        <dbReference type="EMBL" id="NML17228.1"/>
    </source>
</evidence>
<dbReference type="EMBL" id="JABBFW010000016">
    <property type="protein sequence ID" value="NML17228.1"/>
    <property type="molecule type" value="Genomic_DNA"/>
</dbReference>
<comment type="caution">
    <text evidence="3">The sequence shown here is derived from an EMBL/GenBank/DDBJ whole genome shotgun (WGS) entry which is preliminary data.</text>
</comment>
<feature type="compositionally biased region" description="Basic residues" evidence="1">
    <location>
        <begin position="53"/>
        <end position="68"/>
    </location>
</feature>
<feature type="compositionally biased region" description="Polar residues" evidence="1">
    <location>
        <begin position="13"/>
        <end position="22"/>
    </location>
</feature>
<dbReference type="RefSeq" id="WP_169162135.1">
    <property type="nucleotide sequence ID" value="NZ_JABBFW010000016.1"/>
</dbReference>
<feature type="compositionally biased region" description="Basic and acidic residues" evidence="1">
    <location>
        <begin position="40"/>
        <end position="51"/>
    </location>
</feature>
<evidence type="ECO:0000313" key="4">
    <source>
        <dbReference type="Proteomes" id="UP000574067"/>
    </source>
</evidence>
<name>A0A848FD01_9BURK</name>
<evidence type="ECO:0000256" key="1">
    <source>
        <dbReference type="SAM" id="MobiDB-lite"/>
    </source>
</evidence>